<sequence length="179" mass="19517">MSRELIVVDTETTGLHAGAAILEVAAINVTSGEEMHFVPHVTREKLGAAQPAAMQINRYYERGLWRHALNAGDTEDAYWQLSDMLSGNTFGGCNPAFDAQMLGGVLPETDWHHRLADLAAYAGPALLLAPNELVGLADICERLGVQNNGEHTALGDARATAECFRKLTHYYANRMEPVK</sequence>
<dbReference type="GO" id="GO:0004527">
    <property type="term" value="F:exonuclease activity"/>
    <property type="evidence" value="ECO:0007669"/>
    <property type="project" value="UniProtKB-KW"/>
</dbReference>
<dbReference type="Pfam" id="PF00929">
    <property type="entry name" value="RNase_T"/>
    <property type="match status" value="1"/>
</dbReference>
<evidence type="ECO:0000313" key="3">
    <source>
        <dbReference type="Proteomes" id="UP001187143"/>
    </source>
</evidence>
<dbReference type="SMART" id="SM00479">
    <property type="entry name" value="EXOIII"/>
    <property type="match status" value="1"/>
</dbReference>
<evidence type="ECO:0000259" key="1">
    <source>
        <dbReference type="SMART" id="SM00479"/>
    </source>
</evidence>
<keyword evidence="2" id="KW-0269">Exonuclease</keyword>
<reference evidence="2" key="1">
    <citation type="submission" date="2023-10" db="EMBL/GenBank/DDBJ databases">
        <title>Characterization and genome sequence of Mycobacterium intracellulare ABSURDO, a novel pathogenic isolate with three colony morphotypes that vary in growth and acid-fastness.</title>
        <authorList>
            <person name="Jude B.A."/>
            <person name="Robinson R.T."/>
        </authorList>
    </citation>
    <scope>NUCLEOTIDE SEQUENCE</scope>
    <source>
        <strain evidence="2">ABSURDO Component B</strain>
    </source>
</reference>
<feature type="domain" description="Exonuclease" evidence="1">
    <location>
        <begin position="4"/>
        <end position="173"/>
    </location>
</feature>
<dbReference type="AlphaFoldDB" id="A0AAE4UEM4"/>
<evidence type="ECO:0000313" key="2">
    <source>
        <dbReference type="EMBL" id="MDV7014264.1"/>
    </source>
</evidence>
<dbReference type="RefSeq" id="WP_317728682.1">
    <property type="nucleotide sequence ID" value="NZ_JAWLLC010000033.1"/>
</dbReference>
<keyword evidence="2" id="KW-0378">Hydrolase</keyword>
<gene>
    <name evidence="2" type="ORF">R4F53_18405</name>
</gene>
<comment type="caution">
    <text evidence="2">The sequence shown here is derived from an EMBL/GenBank/DDBJ whole genome shotgun (WGS) entry which is preliminary data.</text>
</comment>
<dbReference type="EMBL" id="JAWLLD010000021">
    <property type="protein sequence ID" value="MDV7014264.1"/>
    <property type="molecule type" value="Genomic_DNA"/>
</dbReference>
<dbReference type="InterPro" id="IPR012337">
    <property type="entry name" value="RNaseH-like_sf"/>
</dbReference>
<dbReference type="SUPFAM" id="SSF53098">
    <property type="entry name" value="Ribonuclease H-like"/>
    <property type="match status" value="1"/>
</dbReference>
<dbReference type="InterPro" id="IPR036397">
    <property type="entry name" value="RNaseH_sf"/>
</dbReference>
<protein>
    <submittedName>
        <fullName evidence="2">3'-5' exonuclease</fullName>
    </submittedName>
</protein>
<name>A0AAE4UEM4_MYCIT</name>
<accession>A0AAE4UEM4</accession>
<dbReference type="CDD" id="cd06127">
    <property type="entry name" value="DEDDh"/>
    <property type="match status" value="1"/>
</dbReference>
<dbReference type="Gene3D" id="3.30.420.10">
    <property type="entry name" value="Ribonuclease H-like superfamily/Ribonuclease H"/>
    <property type="match status" value="1"/>
</dbReference>
<dbReference type="GO" id="GO:0003676">
    <property type="term" value="F:nucleic acid binding"/>
    <property type="evidence" value="ECO:0007669"/>
    <property type="project" value="InterPro"/>
</dbReference>
<proteinExistence type="predicted"/>
<organism evidence="2 3">
    <name type="scientific">Mycobacterium intracellulare</name>
    <dbReference type="NCBI Taxonomy" id="1767"/>
    <lineage>
        <taxon>Bacteria</taxon>
        <taxon>Bacillati</taxon>
        <taxon>Actinomycetota</taxon>
        <taxon>Actinomycetes</taxon>
        <taxon>Mycobacteriales</taxon>
        <taxon>Mycobacteriaceae</taxon>
        <taxon>Mycobacterium</taxon>
        <taxon>Mycobacterium avium complex (MAC)</taxon>
    </lineage>
</organism>
<dbReference type="Proteomes" id="UP001187143">
    <property type="component" value="Unassembled WGS sequence"/>
</dbReference>
<dbReference type="InterPro" id="IPR013520">
    <property type="entry name" value="Ribonucl_H"/>
</dbReference>
<keyword evidence="2" id="KW-0540">Nuclease</keyword>